<dbReference type="EMBL" id="ALQB01000111">
    <property type="protein sequence ID" value="EJZ09501.1"/>
    <property type="molecule type" value="Genomic_DNA"/>
</dbReference>
<protein>
    <submittedName>
        <fullName evidence="1">Uncharacterized protein</fullName>
    </submittedName>
</protein>
<name>K0URQ3_MYCFO</name>
<accession>K0URQ3</accession>
<proteinExistence type="predicted"/>
<dbReference type="HOGENOM" id="CLU_2538920_0_0_11"/>
<organism evidence="1 2">
    <name type="scientific">Mycolicibacterium fortuitum subsp. fortuitum DSM 46621 = ATCC 6841 = JCM 6387</name>
    <dbReference type="NCBI Taxonomy" id="1214102"/>
    <lineage>
        <taxon>Bacteria</taxon>
        <taxon>Bacillati</taxon>
        <taxon>Actinomycetota</taxon>
        <taxon>Actinomycetes</taxon>
        <taxon>Mycobacteriales</taxon>
        <taxon>Mycobacteriaceae</taxon>
        <taxon>Mycolicibacterium</taxon>
    </lineage>
</organism>
<comment type="caution">
    <text evidence="1">The sequence shown here is derived from an EMBL/GenBank/DDBJ whole genome shotgun (WGS) entry which is preliminary data.</text>
</comment>
<evidence type="ECO:0000313" key="1">
    <source>
        <dbReference type="EMBL" id="EJZ09501.1"/>
    </source>
</evidence>
<dbReference type="Proteomes" id="UP000006043">
    <property type="component" value="Unassembled WGS sequence"/>
</dbReference>
<reference evidence="1 2" key="1">
    <citation type="journal article" date="2012" name="J. Bacteriol.">
        <title>Complete Genome Sequence of Mycobacterium fortuitum subsp. fortuitum Type Strain DSM46621.</title>
        <authorList>
            <person name="Ho Y.S."/>
            <person name="Adroub S.A."/>
            <person name="Aleisa F."/>
            <person name="Mahmood H."/>
            <person name="Othoum G."/>
            <person name="Rashid F."/>
            <person name="Zaher M."/>
            <person name="Ali S."/>
            <person name="Bitter W."/>
            <person name="Pain A."/>
            <person name="Abdallah A.M."/>
        </authorList>
    </citation>
    <scope>NUCLEOTIDE SEQUENCE [LARGE SCALE GENOMIC DNA]</scope>
    <source>
        <strain evidence="2">DSM46621</strain>
    </source>
</reference>
<evidence type="ECO:0000313" key="2">
    <source>
        <dbReference type="Proteomes" id="UP000006043"/>
    </source>
</evidence>
<gene>
    <name evidence="1" type="ORF">MFORT_22260</name>
</gene>
<dbReference type="AlphaFoldDB" id="K0URQ3"/>
<sequence length="83" mass="9140">MAPVVNEQDGKGAWHRGLPGTLLVHVGIQLISLHRFWQPGDKLRALNSEVFDVLQVVAATARRHGSVDVAFLLQIGRVCCTIR</sequence>